<gene>
    <name evidence="1" type="ORF">Rleg9DRAFT_5333</name>
</gene>
<protein>
    <submittedName>
        <fullName evidence="1">Uncharacterized protein</fullName>
    </submittedName>
</protein>
<reference evidence="1 2" key="1">
    <citation type="submission" date="2012-02" db="EMBL/GenBank/DDBJ databases">
        <title>Improved High-Quality Draft Sequence of Rhizobium leguminosarum bv. trifolii WSM597.</title>
        <authorList>
            <consortium name="US DOE Joint Genome Institute"/>
            <person name="Lucas S."/>
            <person name="Han J."/>
            <person name="Lapidus A."/>
            <person name="Cheng J.-F."/>
            <person name="Goodwin L."/>
            <person name="Pitluck S."/>
            <person name="Peters L."/>
            <person name="Ovchinnikova G."/>
            <person name="Held B."/>
            <person name="Detter J.C."/>
            <person name="Han C."/>
            <person name="Tapia R."/>
            <person name="Land M."/>
            <person name="Hauser L."/>
            <person name="Kyrpides N."/>
            <person name="Ivanova N."/>
            <person name="Pagani I."/>
            <person name="Brau L."/>
            <person name="Yates R."/>
            <person name="O'Hara G."/>
            <person name="Rui T."/>
            <person name="Howieson J."/>
            <person name="Reeve W."/>
            <person name="Woyke T."/>
        </authorList>
    </citation>
    <scope>NUCLEOTIDE SEQUENCE [LARGE SCALE GENOMIC DNA]</scope>
    <source>
        <strain evidence="1 2">WSM597</strain>
    </source>
</reference>
<evidence type="ECO:0000313" key="2">
    <source>
        <dbReference type="Proteomes" id="UP000005092"/>
    </source>
</evidence>
<organism evidence="1 2">
    <name type="scientific">Rhizobium leguminosarum bv. trifolii WSM597</name>
    <dbReference type="NCBI Taxonomy" id="754764"/>
    <lineage>
        <taxon>Bacteria</taxon>
        <taxon>Pseudomonadati</taxon>
        <taxon>Pseudomonadota</taxon>
        <taxon>Alphaproteobacteria</taxon>
        <taxon>Hyphomicrobiales</taxon>
        <taxon>Rhizobiaceae</taxon>
        <taxon>Rhizobium/Agrobacterium group</taxon>
        <taxon>Rhizobium</taxon>
    </lineage>
</organism>
<dbReference type="AlphaFoldDB" id="J0H821"/>
<dbReference type="EMBL" id="JH719381">
    <property type="protein sequence ID" value="EJB06398.1"/>
    <property type="molecule type" value="Genomic_DNA"/>
</dbReference>
<dbReference type="HOGENOM" id="CLU_2571428_0_0_5"/>
<proteinExistence type="predicted"/>
<dbReference type="Proteomes" id="UP000005092">
    <property type="component" value="Unassembled WGS sequence"/>
</dbReference>
<accession>J0H821</accession>
<sequence length="81" mass="9416">MFSAGSNCAYLCSVTQAMRRRKMDYELQGNKRSAQCWSSRTNARRCSVTPRSRNPGCKRQVFRQWTRARAGNRKPVQCVRL</sequence>
<evidence type="ECO:0000313" key="1">
    <source>
        <dbReference type="EMBL" id="EJB06398.1"/>
    </source>
</evidence>
<name>J0H821_RHILT</name>